<keyword evidence="4" id="KW-0843">Virulence</keyword>
<keyword evidence="5 9" id="KW-0472">Membrane</keyword>
<reference evidence="10" key="1">
    <citation type="journal article" date="2023" name="Mol. Phylogenet. Evol.">
        <title>Genome-scale phylogeny and comparative genomics of the fungal order Sordariales.</title>
        <authorList>
            <person name="Hensen N."/>
            <person name="Bonometti L."/>
            <person name="Westerberg I."/>
            <person name="Brannstrom I.O."/>
            <person name="Guillou S."/>
            <person name="Cros-Aarteil S."/>
            <person name="Calhoun S."/>
            <person name="Haridas S."/>
            <person name="Kuo A."/>
            <person name="Mondo S."/>
            <person name="Pangilinan J."/>
            <person name="Riley R."/>
            <person name="LaButti K."/>
            <person name="Andreopoulos B."/>
            <person name="Lipzen A."/>
            <person name="Chen C."/>
            <person name="Yan M."/>
            <person name="Daum C."/>
            <person name="Ng V."/>
            <person name="Clum A."/>
            <person name="Steindorff A."/>
            <person name="Ohm R.A."/>
            <person name="Martin F."/>
            <person name="Silar P."/>
            <person name="Natvig D.O."/>
            <person name="Lalanne C."/>
            <person name="Gautier V."/>
            <person name="Ament-Velasquez S.L."/>
            <person name="Kruys A."/>
            <person name="Hutchinson M.I."/>
            <person name="Powell A.J."/>
            <person name="Barry K."/>
            <person name="Miller A.N."/>
            <person name="Grigoriev I.V."/>
            <person name="Debuchy R."/>
            <person name="Gladieux P."/>
            <person name="Hiltunen Thoren M."/>
            <person name="Johannesson H."/>
        </authorList>
    </citation>
    <scope>NUCLEOTIDE SEQUENCE</scope>
    <source>
        <strain evidence="10">CBS 359.72</strain>
    </source>
</reference>
<evidence type="ECO:0000256" key="9">
    <source>
        <dbReference type="SAM" id="Phobius"/>
    </source>
</evidence>
<keyword evidence="11" id="KW-1185">Reference proteome</keyword>
<dbReference type="AlphaFoldDB" id="A0AAN7CVD8"/>
<keyword evidence="2 9" id="KW-0812">Transmembrane</keyword>
<reference evidence="10" key="2">
    <citation type="submission" date="2023-05" db="EMBL/GenBank/DDBJ databases">
        <authorList>
            <consortium name="Lawrence Berkeley National Laboratory"/>
            <person name="Steindorff A."/>
            <person name="Hensen N."/>
            <person name="Bonometti L."/>
            <person name="Westerberg I."/>
            <person name="Brannstrom I.O."/>
            <person name="Guillou S."/>
            <person name="Cros-Aarteil S."/>
            <person name="Calhoun S."/>
            <person name="Haridas S."/>
            <person name="Kuo A."/>
            <person name="Mondo S."/>
            <person name="Pangilinan J."/>
            <person name="Riley R."/>
            <person name="Labutti K."/>
            <person name="Andreopoulos B."/>
            <person name="Lipzen A."/>
            <person name="Chen C."/>
            <person name="Yanf M."/>
            <person name="Daum C."/>
            <person name="Ng V."/>
            <person name="Clum A."/>
            <person name="Ohm R."/>
            <person name="Martin F."/>
            <person name="Silar P."/>
            <person name="Natvig D."/>
            <person name="Lalanne C."/>
            <person name="Gautier V."/>
            <person name="Ament-Velasquez S.L."/>
            <person name="Kruys A."/>
            <person name="Hutchinson M.I."/>
            <person name="Powell A.J."/>
            <person name="Barry K."/>
            <person name="Miller A.N."/>
            <person name="Grigoriev I.V."/>
            <person name="Debuchy R."/>
            <person name="Gladieux P."/>
            <person name="Thoren M.H."/>
            <person name="Johannesson H."/>
        </authorList>
    </citation>
    <scope>NUCLEOTIDE SEQUENCE</scope>
    <source>
        <strain evidence="10">CBS 359.72</strain>
    </source>
</reference>
<evidence type="ECO:0000256" key="8">
    <source>
        <dbReference type="SAM" id="MobiDB-lite"/>
    </source>
</evidence>
<evidence type="ECO:0000256" key="6">
    <source>
        <dbReference type="ARBA" id="ARBA00023180"/>
    </source>
</evidence>
<dbReference type="PANTHER" id="PTHR33365:SF7">
    <property type="entry name" value="TAT PATHWAY SIGNAL SEQUENCE"/>
    <property type="match status" value="1"/>
</dbReference>
<name>A0AAN7CVD8_9PEZI</name>
<sequence>MGLLDTKTKPTYSPIPDDRSAGSADDLLYDGHQSDLDHSKSRSSRKKFAVFAAGGFLALLVYSALLVTATSMYWKKERIHGANVIESPIRKYIEYEPKFFKMTKLAMDYKLVGEPSDELDQRWSNLMQYFYAQVPASYMNKLGREKTGIRLKNGNYLANYAWVHQLHCIKRLHQSYFPSRYFPNMTDSERELQKEHNLHCLQMLTEAIMCKADEAPLTMIWFENSILPGGNRTVAHECVNWGRLIEGMEQVKVDPFEPGLLIHPKFGPVLPNGRDRVLDDRIGYIFDPIPLDRDQYP</sequence>
<evidence type="ECO:0000256" key="1">
    <source>
        <dbReference type="ARBA" id="ARBA00004167"/>
    </source>
</evidence>
<evidence type="ECO:0000256" key="4">
    <source>
        <dbReference type="ARBA" id="ARBA00023026"/>
    </source>
</evidence>
<gene>
    <name evidence="10" type="ORF">C7999DRAFT_13086</name>
</gene>
<dbReference type="GO" id="GO:0043386">
    <property type="term" value="P:mycotoxin biosynthetic process"/>
    <property type="evidence" value="ECO:0007669"/>
    <property type="project" value="InterPro"/>
</dbReference>
<dbReference type="InterPro" id="IPR021765">
    <property type="entry name" value="UstYa-like"/>
</dbReference>
<comment type="caution">
    <text evidence="10">The sequence shown here is derived from an EMBL/GenBank/DDBJ whole genome shotgun (WGS) entry which is preliminary data.</text>
</comment>
<comment type="subcellular location">
    <subcellularLocation>
        <location evidence="1">Membrane</location>
        <topology evidence="1">Single-pass membrane protein</topology>
    </subcellularLocation>
</comment>
<accession>A0AAN7CVD8</accession>
<keyword evidence="3 9" id="KW-1133">Transmembrane helix</keyword>
<keyword evidence="6" id="KW-0325">Glycoprotein</keyword>
<organism evidence="10 11">
    <name type="scientific">Corynascus novoguineensis</name>
    <dbReference type="NCBI Taxonomy" id="1126955"/>
    <lineage>
        <taxon>Eukaryota</taxon>
        <taxon>Fungi</taxon>
        <taxon>Dikarya</taxon>
        <taxon>Ascomycota</taxon>
        <taxon>Pezizomycotina</taxon>
        <taxon>Sordariomycetes</taxon>
        <taxon>Sordariomycetidae</taxon>
        <taxon>Sordariales</taxon>
        <taxon>Chaetomiaceae</taxon>
        <taxon>Corynascus</taxon>
    </lineage>
</organism>
<evidence type="ECO:0000256" key="5">
    <source>
        <dbReference type="ARBA" id="ARBA00023136"/>
    </source>
</evidence>
<dbReference type="Proteomes" id="UP001303647">
    <property type="component" value="Unassembled WGS sequence"/>
</dbReference>
<evidence type="ECO:0000313" key="11">
    <source>
        <dbReference type="Proteomes" id="UP001303647"/>
    </source>
</evidence>
<dbReference type="PANTHER" id="PTHR33365">
    <property type="entry name" value="YALI0B05434P"/>
    <property type="match status" value="1"/>
</dbReference>
<evidence type="ECO:0000313" key="10">
    <source>
        <dbReference type="EMBL" id="KAK4249045.1"/>
    </source>
</evidence>
<evidence type="ECO:0008006" key="12">
    <source>
        <dbReference type="Google" id="ProtNLM"/>
    </source>
</evidence>
<evidence type="ECO:0000256" key="3">
    <source>
        <dbReference type="ARBA" id="ARBA00022989"/>
    </source>
</evidence>
<proteinExistence type="inferred from homology"/>
<feature type="transmembrane region" description="Helical" evidence="9">
    <location>
        <begin position="48"/>
        <end position="74"/>
    </location>
</feature>
<evidence type="ECO:0000256" key="2">
    <source>
        <dbReference type="ARBA" id="ARBA00022692"/>
    </source>
</evidence>
<feature type="region of interest" description="Disordered" evidence="8">
    <location>
        <begin position="1"/>
        <end position="22"/>
    </location>
</feature>
<comment type="similarity">
    <text evidence="7">Belongs to the ustYa family.</text>
</comment>
<dbReference type="EMBL" id="MU857629">
    <property type="protein sequence ID" value="KAK4249045.1"/>
    <property type="molecule type" value="Genomic_DNA"/>
</dbReference>
<dbReference type="Pfam" id="PF11807">
    <property type="entry name" value="UstYa"/>
    <property type="match status" value="1"/>
</dbReference>
<protein>
    <recommendedName>
        <fullName evidence="12">Tat pathway signal sequence</fullName>
    </recommendedName>
</protein>
<evidence type="ECO:0000256" key="7">
    <source>
        <dbReference type="ARBA" id="ARBA00035112"/>
    </source>
</evidence>
<dbReference type="GO" id="GO:0016020">
    <property type="term" value="C:membrane"/>
    <property type="evidence" value="ECO:0007669"/>
    <property type="project" value="UniProtKB-SubCell"/>
</dbReference>